<comment type="caution">
    <text evidence="1">The sequence shown here is derived from an EMBL/GenBank/DDBJ whole genome shotgun (WGS) entry which is preliminary data.</text>
</comment>
<gene>
    <name evidence="1" type="ORF">B0H17DRAFT_675539</name>
</gene>
<proteinExistence type="predicted"/>
<sequence>MTAVVYEGSQLQKWKAEVEYRQSLRSPFVPQLFGVTESRGVNVLIYHDELITVTQFRQLYHGSPLITEYIEYQMARDYDRAWSYVRTYTDLIPSIRVSTGRLCYHDLGLSDGGPSGLISADLIPWEMSFSVTPGTRDIEQQLFTRMDLCDIHTMLMAFPSPRIIKLSVHDHIPLGNLATVGGDLLDFHVHFPNVELANIEFRVGPWRAYGAPIVTDITALDTQWTRRIAVPAGPETI</sequence>
<accession>A0AAD7BBH7</accession>
<name>A0AAD7BBH7_MYCRO</name>
<dbReference type="Proteomes" id="UP001221757">
    <property type="component" value="Unassembled WGS sequence"/>
</dbReference>
<protein>
    <submittedName>
        <fullName evidence="1">Uncharacterized protein</fullName>
    </submittedName>
</protein>
<dbReference type="EMBL" id="JARKIE010000824">
    <property type="protein sequence ID" value="KAJ7615801.1"/>
    <property type="molecule type" value="Genomic_DNA"/>
</dbReference>
<dbReference type="AlphaFoldDB" id="A0AAD7BBH7"/>
<evidence type="ECO:0000313" key="1">
    <source>
        <dbReference type="EMBL" id="KAJ7615801.1"/>
    </source>
</evidence>
<evidence type="ECO:0000313" key="2">
    <source>
        <dbReference type="Proteomes" id="UP001221757"/>
    </source>
</evidence>
<reference evidence="1" key="1">
    <citation type="submission" date="2023-03" db="EMBL/GenBank/DDBJ databases">
        <title>Massive genome expansion in bonnet fungi (Mycena s.s.) driven by repeated elements and novel gene families across ecological guilds.</title>
        <authorList>
            <consortium name="Lawrence Berkeley National Laboratory"/>
            <person name="Harder C.B."/>
            <person name="Miyauchi S."/>
            <person name="Viragh M."/>
            <person name="Kuo A."/>
            <person name="Thoen E."/>
            <person name="Andreopoulos B."/>
            <person name="Lu D."/>
            <person name="Skrede I."/>
            <person name="Drula E."/>
            <person name="Henrissat B."/>
            <person name="Morin E."/>
            <person name="Kohler A."/>
            <person name="Barry K."/>
            <person name="LaButti K."/>
            <person name="Morin E."/>
            <person name="Salamov A."/>
            <person name="Lipzen A."/>
            <person name="Mereny Z."/>
            <person name="Hegedus B."/>
            <person name="Baldrian P."/>
            <person name="Stursova M."/>
            <person name="Weitz H."/>
            <person name="Taylor A."/>
            <person name="Grigoriev I.V."/>
            <person name="Nagy L.G."/>
            <person name="Martin F."/>
            <person name="Kauserud H."/>
        </authorList>
    </citation>
    <scope>NUCLEOTIDE SEQUENCE</scope>
    <source>
        <strain evidence="1">CBHHK067</strain>
    </source>
</reference>
<keyword evidence="2" id="KW-1185">Reference proteome</keyword>
<organism evidence="1 2">
    <name type="scientific">Mycena rosella</name>
    <name type="common">Pink bonnet</name>
    <name type="synonym">Agaricus rosellus</name>
    <dbReference type="NCBI Taxonomy" id="1033263"/>
    <lineage>
        <taxon>Eukaryota</taxon>
        <taxon>Fungi</taxon>
        <taxon>Dikarya</taxon>
        <taxon>Basidiomycota</taxon>
        <taxon>Agaricomycotina</taxon>
        <taxon>Agaricomycetes</taxon>
        <taxon>Agaricomycetidae</taxon>
        <taxon>Agaricales</taxon>
        <taxon>Marasmiineae</taxon>
        <taxon>Mycenaceae</taxon>
        <taxon>Mycena</taxon>
    </lineage>
</organism>